<proteinExistence type="predicted"/>
<feature type="domain" description="EF-hand" evidence="4">
    <location>
        <begin position="140"/>
        <end position="175"/>
    </location>
</feature>
<dbReference type="SMART" id="SM00054">
    <property type="entry name" value="EFh"/>
    <property type="match status" value="4"/>
</dbReference>
<keyword evidence="6" id="KW-1185">Reference proteome</keyword>
<organism evidence="5 6">
    <name type="scientific">Symbiodinium pilosum</name>
    <name type="common">Dinoflagellate</name>
    <dbReference type="NCBI Taxonomy" id="2952"/>
    <lineage>
        <taxon>Eukaryota</taxon>
        <taxon>Sar</taxon>
        <taxon>Alveolata</taxon>
        <taxon>Dinophyceae</taxon>
        <taxon>Suessiales</taxon>
        <taxon>Symbiodiniaceae</taxon>
        <taxon>Symbiodinium</taxon>
    </lineage>
</organism>
<dbReference type="InterPro" id="IPR011992">
    <property type="entry name" value="EF-hand-dom_pair"/>
</dbReference>
<dbReference type="AlphaFoldDB" id="A0A812LTU3"/>
<feature type="domain" description="EF-hand" evidence="4">
    <location>
        <begin position="102"/>
        <end position="137"/>
    </location>
</feature>
<keyword evidence="1" id="KW-0479">Metal-binding</keyword>
<feature type="domain" description="EF-hand" evidence="4">
    <location>
        <begin position="43"/>
        <end position="78"/>
    </location>
</feature>
<keyword evidence="2" id="KW-0677">Repeat</keyword>
<evidence type="ECO:0000313" key="5">
    <source>
        <dbReference type="EMBL" id="CAE7251939.1"/>
    </source>
</evidence>
<accession>A0A812LTU3</accession>
<dbReference type="EMBL" id="CAJNIZ010006681">
    <property type="protein sequence ID" value="CAE7251939.1"/>
    <property type="molecule type" value="Genomic_DNA"/>
</dbReference>
<evidence type="ECO:0000259" key="4">
    <source>
        <dbReference type="PROSITE" id="PS50222"/>
    </source>
</evidence>
<evidence type="ECO:0000256" key="2">
    <source>
        <dbReference type="ARBA" id="ARBA00022737"/>
    </source>
</evidence>
<dbReference type="SUPFAM" id="SSF47473">
    <property type="entry name" value="EF-hand"/>
    <property type="match status" value="1"/>
</dbReference>
<dbReference type="PROSITE" id="PS50222">
    <property type="entry name" value="EF_HAND_2"/>
    <property type="match status" value="4"/>
</dbReference>
<dbReference type="GO" id="GO:0005509">
    <property type="term" value="F:calcium ion binding"/>
    <property type="evidence" value="ECO:0007669"/>
    <property type="project" value="InterPro"/>
</dbReference>
<comment type="caution">
    <text evidence="5">The sequence shown here is derived from an EMBL/GenBank/DDBJ whole genome shotgun (WGS) entry which is preliminary data.</text>
</comment>
<dbReference type="CDD" id="cd00051">
    <property type="entry name" value="EFh"/>
    <property type="match status" value="1"/>
</dbReference>
<evidence type="ECO:0000313" key="6">
    <source>
        <dbReference type="Proteomes" id="UP000649617"/>
    </source>
</evidence>
<protein>
    <submittedName>
        <fullName evidence="5">CML12 protein</fullName>
    </submittedName>
</protein>
<dbReference type="Proteomes" id="UP000649617">
    <property type="component" value="Unassembled WGS sequence"/>
</dbReference>
<feature type="non-terminal residue" evidence="5">
    <location>
        <position position="214"/>
    </location>
</feature>
<dbReference type="InterPro" id="IPR002048">
    <property type="entry name" value="EF_hand_dom"/>
</dbReference>
<feature type="non-terminal residue" evidence="5">
    <location>
        <position position="1"/>
    </location>
</feature>
<dbReference type="InterPro" id="IPR018247">
    <property type="entry name" value="EF_Hand_1_Ca_BS"/>
</dbReference>
<feature type="domain" description="EF-hand" evidence="4">
    <location>
        <begin position="5"/>
        <end position="40"/>
    </location>
</feature>
<dbReference type="OrthoDB" id="26525at2759"/>
<evidence type="ECO:0000256" key="3">
    <source>
        <dbReference type="ARBA" id="ARBA00022837"/>
    </source>
</evidence>
<dbReference type="PANTHER" id="PTHR10827">
    <property type="entry name" value="RETICULOCALBIN"/>
    <property type="match status" value="1"/>
</dbReference>
<dbReference type="Gene3D" id="1.10.238.10">
    <property type="entry name" value="EF-hand"/>
    <property type="match status" value="3"/>
</dbReference>
<dbReference type="Pfam" id="PF13499">
    <property type="entry name" value="EF-hand_7"/>
    <property type="match status" value="2"/>
</dbReference>
<dbReference type="GO" id="GO:0005783">
    <property type="term" value="C:endoplasmic reticulum"/>
    <property type="evidence" value="ECO:0007669"/>
    <property type="project" value="TreeGrafter"/>
</dbReference>
<evidence type="ECO:0000256" key="1">
    <source>
        <dbReference type="ARBA" id="ARBA00022723"/>
    </source>
</evidence>
<dbReference type="GO" id="GO:0017156">
    <property type="term" value="P:calcium-ion regulated exocytosis"/>
    <property type="evidence" value="ECO:0007669"/>
    <property type="project" value="TreeGrafter"/>
</dbReference>
<reference evidence="5" key="1">
    <citation type="submission" date="2021-02" db="EMBL/GenBank/DDBJ databases">
        <authorList>
            <person name="Dougan E. K."/>
            <person name="Rhodes N."/>
            <person name="Thang M."/>
            <person name="Chan C."/>
        </authorList>
    </citation>
    <scope>NUCLEOTIDE SEQUENCE</scope>
</reference>
<dbReference type="PROSITE" id="PS00018">
    <property type="entry name" value="EF_HAND_1"/>
    <property type="match status" value="4"/>
</dbReference>
<keyword evidence="3" id="KW-0106">Calcium</keyword>
<dbReference type="PANTHER" id="PTHR10827:SF98">
    <property type="entry name" value="45 KDA CALCIUM-BINDING PROTEIN"/>
    <property type="match status" value="1"/>
</dbReference>
<sequence>MHGAAKKLMEKKDFKDLDADGDGVVSQNEITTALADMKVDGQEAEQAKREILQHVDKDGDGVISQEEFRSARADVADVKQAQAAEKKVLVRSILSGTYSDVSKRLLQEKSFQELDKDGDGRVTEQEVSVALASMSVNRQEATQATAELMQQADKDGDGTISQEELLQAKAEVGGVGTFREPKSLTRSLLALTYSDIAKRLLQEKSFKELDKDRV</sequence>
<gene>
    <name evidence="5" type="primary">CML12</name>
    <name evidence="5" type="ORF">SPIL2461_LOCUS4903</name>
</gene>
<name>A0A812LTU3_SYMPI</name>